<dbReference type="EMBL" id="KV425589">
    <property type="protein sequence ID" value="KZT22977.1"/>
    <property type="molecule type" value="Genomic_DNA"/>
</dbReference>
<protein>
    <submittedName>
        <fullName evidence="2">Uncharacterized protein</fullName>
    </submittedName>
</protein>
<keyword evidence="1" id="KW-1133">Transmembrane helix</keyword>
<evidence type="ECO:0000313" key="3">
    <source>
        <dbReference type="Proteomes" id="UP000076761"/>
    </source>
</evidence>
<evidence type="ECO:0000313" key="2">
    <source>
        <dbReference type="EMBL" id="KZT22977.1"/>
    </source>
</evidence>
<feature type="transmembrane region" description="Helical" evidence="1">
    <location>
        <begin position="228"/>
        <end position="248"/>
    </location>
</feature>
<feature type="transmembrane region" description="Helical" evidence="1">
    <location>
        <begin position="104"/>
        <end position="123"/>
    </location>
</feature>
<keyword evidence="1" id="KW-0472">Membrane</keyword>
<reference evidence="2 3" key="1">
    <citation type="journal article" date="2016" name="Mol. Biol. Evol.">
        <title>Comparative Genomics of Early-Diverging Mushroom-Forming Fungi Provides Insights into the Origins of Lignocellulose Decay Capabilities.</title>
        <authorList>
            <person name="Nagy L.G."/>
            <person name="Riley R."/>
            <person name="Tritt A."/>
            <person name="Adam C."/>
            <person name="Daum C."/>
            <person name="Floudas D."/>
            <person name="Sun H."/>
            <person name="Yadav J.S."/>
            <person name="Pangilinan J."/>
            <person name="Larsson K.H."/>
            <person name="Matsuura K."/>
            <person name="Barry K."/>
            <person name="Labutti K."/>
            <person name="Kuo R."/>
            <person name="Ohm R.A."/>
            <person name="Bhattacharya S.S."/>
            <person name="Shirouzu T."/>
            <person name="Yoshinaga Y."/>
            <person name="Martin F.M."/>
            <person name="Grigoriev I.V."/>
            <person name="Hibbett D.S."/>
        </authorList>
    </citation>
    <scope>NUCLEOTIDE SEQUENCE [LARGE SCALE GENOMIC DNA]</scope>
    <source>
        <strain evidence="2 3">HHB14362 ss-1</strain>
    </source>
</reference>
<proteinExistence type="predicted"/>
<sequence length="295" mass="32142">AAGLIALADLKTPGYRIALKGTSSFLDALFLVPGIHCQRYVSNVNGAEYPATGAMTTGYVFRTENEATVYYLQRVGLPGHLVTLEVLPTAPKPALFSKDALVRALYLVGIVSTLAVTLCLYQIQDLWGLYVVAMLITARLLNILVIKRRSKLGWKGAPEPGVKGDLLILLSQDRWVRMRGLVDDLKTVTSGSWMREETTVESFFVNVGTILVYASPAVAVNASAAGGLLIGSLLLITLALLGLCNALTETQHMFGRTLRIVEPPKKYRRRLDLVEELVKVSGRNDWAIGMGMIVP</sequence>
<dbReference type="STRING" id="1314782.A0A165QWL0"/>
<feature type="transmembrane region" description="Helical" evidence="1">
    <location>
        <begin position="203"/>
        <end position="222"/>
    </location>
</feature>
<dbReference type="AlphaFoldDB" id="A0A165QWL0"/>
<keyword evidence="3" id="KW-1185">Reference proteome</keyword>
<dbReference type="InParanoid" id="A0A165QWL0"/>
<evidence type="ECO:0000256" key="1">
    <source>
        <dbReference type="SAM" id="Phobius"/>
    </source>
</evidence>
<feature type="transmembrane region" description="Helical" evidence="1">
    <location>
        <begin position="129"/>
        <end position="146"/>
    </location>
</feature>
<organism evidence="2 3">
    <name type="scientific">Neolentinus lepideus HHB14362 ss-1</name>
    <dbReference type="NCBI Taxonomy" id="1314782"/>
    <lineage>
        <taxon>Eukaryota</taxon>
        <taxon>Fungi</taxon>
        <taxon>Dikarya</taxon>
        <taxon>Basidiomycota</taxon>
        <taxon>Agaricomycotina</taxon>
        <taxon>Agaricomycetes</taxon>
        <taxon>Gloeophyllales</taxon>
        <taxon>Gloeophyllaceae</taxon>
        <taxon>Neolentinus</taxon>
    </lineage>
</organism>
<dbReference type="OrthoDB" id="2956246at2759"/>
<name>A0A165QWL0_9AGAM</name>
<keyword evidence="1" id="KW-0812">Transmembrane</keyword>
<dbReference type="Proteomes" id="UP000076761">
    <property type="component" value="Unassembled WGS sequence"/>
</dbReference>
<feature type="non-terminal residue" evidence="2">
    <location>
        <position position="295"/>
    </location>
</feature>
<accession>A0A165QWL0</accession>
<feature type="non-terminal residue" evidence="2">
    <location>
        <position position="1"/>
    </location>
</feature>
<gene>
    <name evidence="2" type="ORF">NEOLEDRAFT_1039605</name>
</gene>